<dbReference type="OrthoDB" id="5519740at2759"/>
<accession>A0A8H7Y314</accession>
<protein>
    <recommendedName>
        <fullName evidence="1">YCII-related domain-containing protein</fullName>
    </recommendedName>
</protein>
<dbReference type="EMBL" id="JAFIQS010000002">
    <property type="protein sequence ID" value="KAG5172646.1"/>
    <property type="molecule type" value="Genomic_DNA"/>
</dbReference>
<dbReference type="Gene3D" id="3.30.70.1060">
    <property type="entry name" value="Dimeric alpha+beta barrel"/>
    <property type="match status" value="1"/>
</dbReference>
<dbReference type="PANTHER" id="PTHR33606">
    <property type="entry name" value="PROTEIN YCII"/>
    <property type="match status" value="1"/>
</dbReference>
<dbReference type="InterPro" id="IPR051807">
    <property type="entry name" value="Sec-metab_biosynth-assoc"/>
</dbReference>
<dbReference type="SUPFAM" id="SSF54909">
    <property type="entry name" value="Dimeric alpha+beta barrel"/>
    <property type="match status" value="1"/>
</dbReference>
<dbReference type="InterPro" id="IPR005545">
    <property type="entry name" value="YCII"/>
</dbReference>
<name>A0A8H7Y314_PSICU</name>
<organism evidence="2">
    <name type="scientific">Psilocybe cubensis</name>
    <name type="common">Psychedelic mushroom</name>
    <name type="synonym">Stropharia cubensis</name>
    <dbReference type="NCBI Taxonomy" id="181762"/>
    <lineage>
        <taxon>Eukaryota</taxon>
        <taxon>Fungi</taxon>
        <taxon>Dikarya</taxon>
        <taxon>Basidiomycota</taxon>
        <taxon>Agaricomycotina</taxon>
        <taxon>Agaricomycetes</taxon>
        <taxon>Agaricomycetidae</taxon>
        <taxon>Agaricales</taxon>
        <taxon>Agaricineae</taxon>
        <taxon>Strophariaceae</taxon>
        <taxon>Psilocybe</taxon>
    </lineage>
</organism>
<dbReference type="Pfam" id="PF03795">
    <property type="entry name" value="YCII"/>
    <property type="match status" value="1"/>
</dbReference>
<dbReference type="AlphaFoldDB" id="A0A8H7Y314"/>
<evidence type="ECO:0000259" key="1">
    <source>
        <dbReference type="Pfam" id="PF03795"/>
    </source>
</evidence>
<dbReference type="InterPro" id="IPR011008">
    <property type="entry name" value="Dimeric_a/b-barrel"/>
</dbReference>
<sequence length="107" mass="12041">MSKPFFIYAPYYRDEGLLQRRSEVRPVHLEHMTRLINSGILRVGGVLTDPETDGNLALHALASSMIVMYDSLSEAKAMLESDVFWTANVWDKEKLVVLPITPAVPLP</sequence>
<feature type="domain" description="YCII-related" evidence="1">
    <location>
        <begin position="12"/>
        <end position="92"/>
    </location>
</feature>
<reference evidence="2" key="1">
    <citation type="submission" date="2021-02" db="EMBL/GenBank/DDBJ databases">
        <title>Psilocybe cubensis genome.</title>
        <authorList>
            <person name="Mckernan K.J."/>
            <person name="Crawford S."/>
            <person name="Trippe A."/>
            <person name="Kane L.T."/>
            <person name="Mclaughlin S."/>
        </authorList>
    </citation>
    <scope>NUCLEOTIDE SEQUENCE [LARGE SCALE GENOMIC DNA]</scope>
    <source>
        <strain evidence="2">MGC-MH-2018</strain>
    </source>
</reference>
<comment type="caution">
    <text evidence="2">The sequence shown here is derived from an EMBL/GenBank/DDBJ whole genome shotgun (WGS) entry which is preliminary data.</text>
</comment>
<evidence type="ECO:0000313" key="2">
    <source>
        <dbReference type="EMBL" id="KAG5172646.1"/>
    </source>
</evidence>
<proteinExistence type="predicted"/>
<gene>
    <name evidence="2" type="ORF">JR316_002148</name>
</gene>
<dbReference type="PANTHER" id="PTHR33606:SF3">
    <property type="entry name" value="PROTEIN YCII"/>
    <property type="match status" value="1"/>
</dbReference>